<feature type="compositionally biased region" description="Polar residues" evidence="1">
    <location>
        <begin position="956"/>
        <end position="978"/>
    </location>
</feature>
<feature type="compositionally biased region" description="Low complexity" evidence="1">
    <location>
        <begin position="1325"/>
        <end position="1335"/>
    </location>
</feature>
<feature type="compositionally biased region" description="Low complexity" evidence="1">
    <location>
        <begin position="1121"/>
        <end position="1141"/>
    </location>
</feature>
<dbReference type="Proteomes" id="UP001140172">
    <property type="component" value="Unassembled WGS sequence"/>
</dbReference>
<feature type="compositionally biased region" description="Polar residues" evidence="1">
    <location>
        <begin position="465"/>
        <end position="476"/>
    </location>
</feature>
<reference evidence="2" key="1">
    <citation type="submission" date="2022-07" db="EMBL/GenBank/DDBJ databases">
        <title>Phylogenomic reconstructions and comparative analyses of Kickxellomycotina fungi.</title>
        <authorList>
            <person name="Reynolds N.K."/>
            <person name="Stajich J.E."/>
            <person name="Barry K."/>
            <person name="Grigoriev I.V."/>
            <person name="Crous P."/>
            <person name="Smith M.E."/>
        </authorList>
    </citation>
    <scope>NUCLEOTIDE SEQUENCE</scope>
    <source>
        <strain evidence="2">BCRC 34489</strain>
    </source>
</reference>
<feature type="region of interest" description="Disordered" evidence="1">
    <location>
        <begin position="1063"/>
        <end position="1087"/>
    </location>
</feature>
<feature type="region of interest" description="Disordered" evidence="1">
    <location>
        <begin position="136"/>
        <end position="174"/>
    </location>
</feature>
<feature type="compositionally biased region" description="Polar residues" evidence="1">
    <location>
        <begin position="141"/>
        <end position="156"/>
    </location>
</feature>
<organism evidence="2 3">
    <name type="scientific">Coemansia interrupta</name>
    <dbReference type="NCBI Taxonomy" id="1126814"/>
    <lineage>
        <taxon>Eukaryota</taxon>
        <taxon>Fungi</taxon>
        <taxon>Fungi incertae sedis</taxon>
        <taxon>Zoopagomycota</taxon>
        <taxon>Kickxellomycotina</taxon>
        <taxon>Kickxellomycetes</taxon>
        <taxon>Kickxellales</taxon>
        <taxon>Kickxellaceae</taxon>
        <taxon>Coemansia</taxon>
    </lineage>
</organism>
<proteinExistence type="predicted"/>
<protein>
    <submittedName>
        <fullName evidence="2">Uncharacterized protein</fullName>
    </submittedName>
</protein>
<feature type="compositionally biased region" description="Polar residues" evidence="1">
    <location>
        <begin position="926"/>
        <end position="941"/>
    </location>
</feature>
<feature type="region of interest" description="Disordered" evidence="1">
    <location>
        <begin position="1"/>
        <end position="106"/>
    </location>
</feature>
<gene>
    <name evidence="2" type="ORF">GGI15_004300</name>
</gene>
<evidence type="ECO:0000313" key="2">
    <source>
        <dbReference type="EMBL" id="KAJ2778048.1"/>
    </source>
</evidence>
<comment type="caution">
    <text evidence="2">The sequence shown here is derived from an EMBL/GenBank/DDBJ whole genome shotgun (WGS) entry which is preliminary data.</text>
</comment>
<feature type="compositionally biased region" description="Basic and acidic residues" evidence="1">
    <location>
        <begin position="1406"/>
        <end position="1415"/>
    </location>
</feature>
<evidence type="ECO:0000256" key="1">
    <source>
        <dbReference type="SAM" id="MobiDB-lite"/>
    </source>
</evidence>
<feature type="compositionally biased region" description="Basic and acidic residues" evidence="1">
    <location>
        <begin position="1354"/>
        <end position="1366"/>
    </location>
</feature>
<feature type="region of interest" description="Disordered" evidence="1">
    <location>
        <begin position="432"/>
        <end position="626"/>
    </location>
</feature>
<feature type="compositionally biased region" description="Low complexity" evidence="1">
    <location>
        <begin position="374"/>
        <end position="383"/>
    </location>
</feature>
<feature type="compositionally biased region" description="Polar residues" evidence="1">
    <location>
        <begin position="291"/>
        <end position="300"/>
    </location>
</feature>
<evidence type="ECO:0000313" key="3">
    <source>
        <dbReference type="Proteomes" id="UP001140172"/>
    </source>
</evidence>
<dbReference type="EMBL" id="JANBUM010000372">
    <property type="protein sequence ID" value="KAJ2778048.1"/>
    <property type="molecule type" value="Genomic_DNA"/>
</dbReference>
<feature type="compositionally biased region" description="Basic and acidic residues" evidence="1">
    <location>
        <begin position="1300"/>
        <end position="1319"/>
    </location>
</feature>
<feature type="compositionally biased region" description="Low complexity" evidence="1">
    <location>
        <begin position="484"/>
        <end position="502"/>
    </location>
</feature>
<feature type="region of interest" description="Disordered" evidence="1">
    <location>
        <begin position="1183"/>
        <end position="1415"/>
    </location>
</feature>
<accession>A0A9W8HB46</accession>
<name>A0A9W8HB46_9FUNG</name>
<dbReference type="OrthoDB" id="5539775at2759"/>
<keyword evidence="3" id="KW-1185">Reference proteome</keyword>
<feature type="compositionally biased region" description="Polar residues" evidence="1">
    <location>
        <begin position="556"/>
        <end position="578"/>
    </location>
</feature>
<feature type="compositionally biased region" description="Polar residues" evidence="1">
    <location>
        <begin position="94"/>
        <end position="105"/>
    </location>
</feature>
<feature type="compositionally biased region" description="Low complexity" evidence="1">
    <location>
        <begin position="1370"/>
        <end position="1391"/>
    </location>
</feature>
<feature type="compositionally biased region" description="Polar residues" evidence="1">
    <location>
        <begin position="1243"/>
        <end position="1260"/>
    </location>
</feature>
<feature type="region of interest" description="Disordered" evidence="1">
    <location>
        <begin position="188"/>
        <end position="410"/>
    </location>
</feature>
<feature type="region of interest" description="Disordered" evidence="1">
    <location>
        <begin position="1108"/>
        <end position="1149"/>
    </location>
</feature>
<feature type="region of interest" description="Disordered" evidence="1">
    <location>
        <begin position="912"/>
        <end position="983"/>
    </location>
</feature>
<sequence>MSRQGARLPAFHKGNTGRDDRGGSSTAETNGGSRSSSRGRGGSGRGGASRKAIFQPSVRALPLGSSPQALVEQLPRDRKSRGSGHQSLLLVNKRASSTAADTGQKTEVAASAADAAVADVVPTIVNPWAARLKERAGVADSTDSQDAPLQTATATASVEVMPMPELGSGGEDVGRWDEMVDSGIDFLKSELPAKSQTGTATDGRSVEKSKSECSAGDAPASEMRIPSNETATIIDAKVEDDKTESEPDMQGISAEVLHPQPASASTLAAIPAPPPKAVAEKWGKPTKAPTEDSQPTQAQASRWWKASLSGGTRTTPTPPPQLSDSQTRRQGPLKLGAMQKSDSDSASKGRTAKPGADTADGKAKRGGARRQTAPVPTVVPPMVLSKAMGRSREYSPSLLPETASELQPVPDTTSIEEQAAIDTVVVTEAVKPEISASTKSKTEVKVATPLSSKPSTPLEKKLASASGSDNQQTDSWRTGPRPKPQSQPQTQPQSQSPLSQSPADSAAGTRRRNTIAPRGAMRLPSTPQDRADRSRKASSTASWRAAPKTEDGNASVRATTSQPNSASSKGDSAANSKQMPRVDRQRAQTQSASISGGKAGHGLYYNSVPPGALRSGGSGEQNKLDDLLQIQSSSHMAKSGVPAVVSSGSMDQPLLSQKILADILGDDGISAHRGDAFRKSIDANTSSNHPKPVKPIGAPSKGMPAASVSVPITSATAASVSGGVNDVHGGRNQSAALEQSSLALSSSSLFQLNEKPLLVSPYSGVSTHPVVGASSTSISAAAAAAVSTSASESKPFSWQHAHSEPRADDPRGHHGYFHPASSASAPGLHEASTYHQYLQYGSTAPVYNVAPPMVAEQQWMYAPAMSNQAALYPLYDGNVECVSSGATSGPSLGAFESGATMLWTNPGQYSLDSSGNRSFRSHTDNSHTQSRGEANSGSGQQRGFKGSGRAPRPIGTRNTPTDGSRNVRSRQGNDNAHIQQQQQQPWFPQYAGIQPQIYMHSPVPGYAVSSPHDSPHMSTVPAAGGSTGMSPYMVPFSHMTEAGNPHQHAILAMQQAPVVPLPSTGQNYPHAHPHSHSGHSGENADGPAYMGTLPPQYFSNHAHPSPPQLYTYAYAGPPVGSQHHFSQQQQQQQQQQHQSPQAYSPYMTVPSYGADPAHVGYAPMYMGQVDAGQCVPGGPYYYTATDPQSSEQQQQQHYRHSPLSLSAAPFQPGMPMNQESLDLQPQTQQSQRPRSKGLELIQRSASNSDGNTVTGTSNKDVQSEAAVPAMSTGGNVPSKALQADPKPKSRSDTPQSNPAKESRGRGRRSQDRRSQDRRNPKLQPATTSASASATAISIKPVAVGSEPAQPQPKSENKRRPRADRAKKPAKPAAAEVAQEPAEQQQQQQQSGRRGRGGNGRSGRGAKRTDKAALKA</sequence>